<dbReference type="PRINTS" id="PR00080">
    <property type="entry name" value="SDRFAMILY"/>
</dbReference>
<dbReference type="AlphaFoldDB" id="A0A1I2FRM9"/>
<evidence type="ECO:0000256" key="1">
    <source>
        <dbReference type="ARBA" id="ARBA00006484"/>
    </source>
</evidence>
<sequence length="248" mass="25744">MRLKDKIAVITGGNSGIGLAIAKAFVREGAKVAIAGRSASSLHAAQQELGADTLTVEADVTRVADIERLYAAVKEKFGRVDVVVANAGRSVMGPVDAVDEASLDMLLDTNIKGVFFTVQKALPLMPAGSSVVLISSGLHQKATPYMSVYGATKAAVRQFARTFAVELAPRKIRVNSLSPGLTETPILINMGLDEATIAHVKSSTHGASPLGRSATPEEIASAAVFLASDESSFMTASDVVADGGYSLV</sequence>
<keyword evidence="4" id="KW-1185">Reference proteome</keyword>
<dbReference type="InterPro" id="IPR002347">
    <property type="entry name" value="SDR_fam"/>
</dbReference>
<dbReference type="GO" id="GO:0048038">
    <property type="term" value="F:quinone binding"/>
    <property type="evidence" value="ECO:0007669"/>
    <property type="project" value="TreeGrafter"/>
</dbReference>
<dbReference type="RefSeq" id="WP_096332257.1">
    <property type="nucleotide sequence ID" value="NZ_FOMX01000027.1"/>
</dbReference>
<dbReference type="STRING" id="54.SAMN02745121_06785"/>
<dbReference type="FunFam" id="3.40.50.720:FF:000084">
    <property type="entry name" value="Short-chain dehydrogenase reductase"/>
    <property type="match status" value="1"/>
</dbReference>
<dbReference type="CDD" id="cd05233">
    <property type="entry name" value="SDR_c"/>
    <property type="match status" value="1"/>
</dbReference>
<dbReference type="Gene3D" id="3.40.50.720">
    <property type="entry name" value="NAD(P)-binding Rossmann-like Domain"/>
    <property type="match status" value="1"/>
</dbReference>
<comment type="similarity">
    <text evidence="1">Belongs to the short-chain dehydrogenases/reductases (SDR) family.</text>
</comment>
<name>A0A1I2FRM9_9BACT</name>
<reference evidence="4" key="1">
    <citation type="submission" date="2016-10" db="EMBL/GenBank/DDBJ databases">
        <authorList>
            <person name="Varghese N."/>
            <person name="Submissions S."/>
        </authorList>
    </citation>
    <scope>NUCLEOTIDE SEQUENCE [LARGE SCALE GENOMIC DNA]</scope>
    <source>
        <strain evidence="4">ATCC 25963</strain>
    </source>
</reference>
<dbReference type="OrthoDB" id="5363038at2"/>
<proteinExistence type="inferred from homology"/>
<dbReference type="EMBL" id="FOMX01000027">
    <property type="protein sequence ID" value="SFF07176.1"/>
    <property type="molecule type" value="Genomic_DNA"/>
</dbReference>
<dbReference type="Pfam" id="PF13561">
    <property type="entry name" value="adh_short_C2"/>
    <property type="match status" value="1"/>
</dbReference>
<keyword evidence="2" id="KW-0560">Oxidoreductase</keyword>
<accession>A0A1I2FRM9</accession>
<dbReference type="GO" id="GO:0006633">
    <property type="term" value="P:fatty acid biosynthetic process"/>
    <property type="evidence" value="ECO:0007669"/>
    <property type="project" value="TreeGrafter"/>
</dbReference>
<organism evidence="3 4">
    <name type="scientific">Nannocystis exedens</name>
    <dbReference type="NCBI Taxonomy" id="54"/>
    <lineage>
        <taxon>Bacteria</taxon>
        <taxon>Pseudomonadati</taxon>
        <taxon>Myxococcota</taxon>
        <taxon>Polyangia</taxon>
        <taxon>Nannocystales</taxon>
        <taxon>Nannocystaceae</taxon>
        <taxon>Nannocystis</taxon>
    </lineage>
</organism>
<dbReference type="PANTHER" id="PTHR42760:SF133">
    <property type="entry name" value="3-OXOACYL-[ACYL-CARRIER-PROTEIN] REDUCTASE"/>
    <property type="match status" value="1"/>
</dbReference>
<dbReference type="Proteomes" id="UP000199400">
    <property type="component" value="Unassembled WGS sequence"/>
</dbReference>
<evidence type="ECO:0000313" key="3">
    <source>
        <dbReference type="EMBL" id="SFF07176.1"/>
    </source>
</evidence>
<dbReference type="InterPro" id="IPR020904">
    <property type="entry name" value="Sc_DH/Rdtase_CS"/>
</dbReference>
<gene>
    <name evidence="3" type="ORF">SAMN02745121_06785</name>
</gene>
<dbReference type="GO" id="GO:0016616">
    <property type="term" value="F:oxidoreductase activity, acting on the CH-OH group of donors, NAD or NADP as acceptor"/>
    <property type="evidence" value="ECO:0007669"/>
    <property type="project" value="TreeGrafter"/>
</dbReference>
<dbReference type="InterPro" id="IPR036291">
    <property type="entry name" value="NAD(P)-bd_dom_sf"/>
</dbReference>
<dbReference type="PANTHER" id="PTHR42760">
    <property type="entry name" value="SHORT-CHAIN DEHYDROGENASES/REDUCTASES FAMILY MEMBER"/>
    <property type="match status" value="1"/>
</dbReference>
<evidence type="ECO:0000313" key="4">
    <source>
        <dbReference type="Proteomes" id="UP000199400"/>
    </source>
</evidence>
<dbReference type="PRINTS" id="PR00081">
    <property type="entry name" value="GDHRDH"/>
</dbReference>
<dbReference type="PROSITE" id="PS00061">
    <property type="entry name" value="ADH_SHORT"/>
    <property type="match status" value="1"/>
</dbReference>
<protein>
    <submittedName>
        <fullName evidence="3">NAD(P)-dependent dehydrogenase, short-chain alcohol dehydrogenase family</fullName>
    </submittedName>
</protein>
<evidence type="ECO:0000256" key="2">
    <source>
        <dbReference type="ARBA" id="ARBA00023002"/>
    </source>
</evidence>
<dbReference type="SUPFAM" id="SSF51735">
    <property type="entry name" value="NAD(P)-binding Rossmann-fold domains"/>
    <property type="match status" value="1"/>
</dbReference>